<proteinExistence type="predicted"/>
<organism evidence="5 6">
    <name type="scientific">Amycolatopsis carbonis</name>
    <dbReference type="NCBI Taxonomy" id="715471"/>
    <lineage>
        <taxon>Bacteria</taxon>
        <taxon>Bacillati</taxon>
        <taxon>Actinomycetota</taxon>
        <taxon>Actinomycetes</taxon>
        <taxon>Pseudonocardiales</taxon>
        <taxon>Pseudonocardiaceae</taxon>
        <taxon>Amycolatopsis</taxon>
    </lineage>
</organism>
<dbReference type="RefSeq" id="WP_285967564.1">
    <property type="nucleotide sequence ID" value="NZ_CP127294.1"/>
</dbReference>
<feature type="transmembrane region" description="Helical" evidence="2">
    <location>
        <begin position="97"/>
        <end position="115"/>
    </location>
</feature>
<keyword evidence="2" id="KW-0472">Membrane</keyword>
<dbReference type="EMBL" id="CP127294">
    <property type="protein sequence ID" value="WIX76817.1"/>
    <property type="molecule type" value="Genomic_DNA"/>
</dbReference>
<feature type="transmembrane region" description="Helical" evidence="2">
    <location>
        <begin position="159"/>
        <end position="179"/>
    </location>
</feature>
<keyword evidence="2" id="KW-0812">Transmembrane</keyword>
<protein>
    <submittedName>
        <fullName evidence="5">DUF2231 domain-containing protein</fullName>
    </submittedName>
</protein>
<keyword evidence="6" id="KW-1185">Reference proteome</keyword>
<evidence type="ECO:0000256" key="2">
    <source>
        <dbReference type="SAM" id="Phobius"/>
    </source>
</evidence>
<reference evidence="5 6" key="1">
    <citation type="submission" date="2023-06" db="EMBL/GenBank/DDBJ databases">
        <authorList>
            <person name="Oyuntsetseg B."/>
            <person name="Kim S.B."/>
        </authorList>
    </citation>
    <scope>NUCLEOTIDE SEQUENCE [LARGE SCALE GENOMIC DNA]</scope>
    <source>
        <strain evidence="5 6">2-15</strain>
    </source>
</reference>
<evidence type="ECO:0000313" key="5">
    <source>
        <dbReference type="EMBL" id="WIX82863.1"/>
    </source>
</evidence>
<feature type="domain" description="DUF2231" evidence="3">
    <location>
        <begin position="64"/>
        <end position="185"/>
    </location>
</feature>
<evidence type="ECO:0000256" key="1">
    <source>
        <dbReference type="SAM" id="MobiDB-lite"/>
    </source>
</evidence>
<dbReference type="KEGG" id="acab:QRX50_19835"/>
<feature type="transmembrane region" description="Helical" evidence="2">
    <location>
        <begin position="127"/>
        <end position="147"/>
    </location>
</feature>
<dbReference type="AlphaFoldDB" id="A0A9Y2IQE9"/>
<accession>A0A9Y2IQE9</accession>
<dbReference type="EMBL" id="CP127294">
    <property type="protein sequence ID" value="WIX82863.1"/>
    <property type="molecule type" value="Genomic_DNA"/>
</dbReference>
<dbReference type="InterPro" id="IPR019251">
    <property type="entry name" value="DUF2231_TM"/>
</dbReference>
<feature type="region of interest" description="Disordered" evidence="1">
    <location>
        <begin position="1"/>
        <end position="20"/>
    </location>
</feature>
<evidence type="ECO:0000313" key="6">
    <source>
        <dbReference type="Proteomes" id="UP001236014"/>
    </source>
</evidence>
<evidence type="ECO:0000313" key="4">
    <source>
        <dbReference type="EMBL" id="WIX76817.1"/>
    </source>
</evidence>
<evidence type="ECO:0000259" key="3">
    <source>
        <dbReference type="Pfam" id="PF09990"/>
    </source>
</evidence>
<name>A0A9Y2IQE9_9PSEU</name>
<sequence length="198" mass="20629">MTDETAQAVPKIRSEGGRAAAPHRVLSAMETARGIDAPAATVAKPLIRLFGGRVGRELRGRRLGHPLHPLAVTVPIGAWVCSALLDLVPGSDAAARRLVGIGLLAVAPAAVLGAADYSELDERQRRVGFGHLVLNSLGAAFFTGSYLRRRREPVGGKILGVVGLVVLSAGGALGGHLAYAQGAGVFRWQSPRPQAVDR</sequence>
<gene>
    <name evidence="5" type="ORF">QRX50_19835</name>
    <name evidence="4" type="ORF">QRX50_36105</name>
</gene>
<keyword evidence="2" id="KW-1133">Transmembrane helix</keyword>
<dbReference type="KEGG" id="acab:QRX50_36105"/>
<dbReference type="Pfam" id="PF09990">
    <property type="entry name" value="DUF2231"/>
    <property type="match status" value="1"/>
</dbReference>
<dbReference type="Proteomes" id="UP001236014">
    <property type="component" value="Chromosome"/>
</dbReference>